<dbReference type="EMBL" id="BEZZ01000065">
    <property type="protein sequence ID" value="GCC24734.1"/>
    <property type="molecule type" value="Genomic_DNA"/>
</dbReference>
<feature type="domain" description="SH3" evidence="4">
    <location>
        <begin position="317"/>
        <end position="380"/>
    </location>
</feature>
<accession>A0A401S2X8</accession>
<dbReference type="SMART" id="SM00028">
    <property type="entry name" value="TPR"/>
    <property type="match status" value="7"/>
</dbReference>
<dbReference type="SUPFAM" id="SSF48452">
    <property type="entry name" value="TPR-like"/>
    <property type="match status" value="4"/>
</dbReference>
<dbReference type="SMART" id="SM00326">
    <property type="entry name" value="SH3"/>
    <property type="match status" value="1"/>
</dbReference>
<dbReference type="InterPro" id="IPR036028">
    <property type="entry name" value="SH3-like_dom_sf"/>
</dbReference>
<dbReference type="OrthoDB" id="9927874at2759"/>
<dbReference type="SUPFAM" id="SSF50044">
    <property type="entry name" value="SH3-domain"/>
    <property type="match status" value="1"/>
</dbReference>
<dbReference type="InterPro" id="IPR019734">
    <property type="entry name" value="TPR_rpt"/>
</dbReference>
<evidence type="ECO:0000313" key="6">
    <source>
        <dbReference type="Proteomes" id="UP000287033"/>
    </source>
</evidence>
<dbReference type="CDD" id="cd11885">
    <property type="entry name" value="SH3_SH3TC"/>
    <property type="match status" value="1"/>
</dbReference>
<keyword evidence="1 2" id="KW-0728">SH3 domain</keyword>
<sequence length="1356" mass="154902">MEGTEWNDGPAGEDFLLYTIEEERSSLISEGTARDCRLKSNWELGEPGSDPVSKFLDKPATGVTQSDMIRDSNVQGPLEENEATVSLPEEPSHDSSALGYWETDISLKLIMKRQTTGLHDIQLQDMLRAKLRILENDCGEVVVLLSELSARLLSIHSDQDLIIITFKTFEEIWKFSTYYSLGLVSHCMENTLLDQGFWLNCLDEEDIRIEVQISDESLKVMCKSLLLQEGIFFVKYPFSFQQNEENDQQPKGNDLVAVDKPKSGSHLSGKSLISGKKISVPKSYMELLVPFHQWFFKRHSESIGTLNNMAAEFPHPLGQGSCVAEVNYEGVGPEELSFRVGEKIEIIGFLSTCLQWFLGKNEANGRIGFVKITHVKPEDFTPLANDLLFIDEEEKYYFTEQDKFTEEDSLEMLKQMTQTDISVVYRMDTLNPQHEEKEEKQTPSTQELELLKAKLSKAVSRLEEEKPTPSVNMRESVEQGSVSCDQEDGLDSEEPWLLVDHTGKLDNLEIFHRFLVMLNNEEYSKHFKHLYDSSFSFLKSIFHNFCEEEEVVRYLEVAREAARKRQMQWAQTRICFLLGRMCAKKFKYSQARVYFEEALCVMKGQFTDLFLLIALYTNLVTIYLKQKNKEKCSAIFEKIAALLLGIPNYICTTEMEAEVLNYILGKAVLSENKHAEARACFLLAKLHINLKEYEDALPFIERLQFLRNMLMLESRTSLDFHFTLGSLYYQKCLPNLAISCAKLACIQPTRTLMDCLRGANFVTKGTSKLCGMGRLSSTIPVQVVPYLKWAVSLANILKQDHISQGLCHSLSDIYKLHGMYGKAIHYMKMAINTDVFTSTEEMVSLLISFAWLHIVNSQAAKAVVFLSTILESPSVQNCPVRQGIVYNMVAISMRRMGNVKEAAKNYHQALSISVVSGLKLNQAITNANFGLLCLWLKAYRISEQFLLKSIHNFCELTNVASEANFFQVLIILGQCYIEQELKENGKLCYEWALLIALKANLIENQVRATQLLCQFYNSIIPNEAQCIIYNEFLLHLTHKLADKELEGHVLQNTSQLYLNLRTERAFRSALEYTKRSLGIFIDLEKKEMEAYAWLQAGKIYYLLGENELVDMYLQVAQDAAVCTEKLDFALEIFEAAGDVFFNGSGDREKAVSFFRDRALPLAIKVENAEVELRLCNKLTELLLHVKTYAEALEYAQTALTLSVTLGDTLNERVAYHRLALVHQSLGQCELAEHFYLKALSLYPCPVEFDEEAIYFVRVYVQLGDMTFYDLKDPYDAAGYYHLALAAAVDLGSKKSQLKICTRLATIYHNFLVDREMSLYFYQKARKFANELNIRRLNLSPAQYYKTVAQAPSKFLF</sequence>
<dbReference type="Gene3D" id="1.25.40.10">
    <property type="entry name" value="Tetratricopeptide repeat domain"/>
    <property type="match status" value="3"/>
</dbReference>
<dbReference type="OMA" id="FTNEQQG"/>
<evidence type="ECO:0000313" key="5">
    <source>
        <dbReference type="EMBL" id="GCC24734.1"/>
    </source>
</evidence>
<dbReference type="PANTHER" id="PTHR22647:SF3">
    <property type="entry name" value="SH3 DOMAIN AND TETRATRICOPEPTIDE REPEAT-CONTAINING PROTEIN 1"/>
    <property type="match status" value="1"/>
</dbReference>
<dbReference type="InterPro" id="IPR001452">
    <property type="entry name" value="SH3_domain"/>
</dbReference>
<feature type="compositionally biased region" description="Polar residues" evidence="3">
    <location>
        <begin position="66"/>
        <end position="75"/>
    </location>
</feature>
<evidence type="ECO:0000256" key="3">
    <source>
        <dbReference type="SAM" id="MobiDB-lite"/>
    </source>
</evidence>
<dbReference type="Gene3D" id="2.30.30.40">
    <property type="entry name" value="SH3 Domains"/>
    <property type="match status" value="1"/>
</dbReference>
<feature type="compositionally biased region" description="Polar residues" evidence="3">
    <location>
        <begin position="469"/>
        <end position="484"/>
    </location>
</feature>
<keyword evidence="6" id="KW-1185">Reference proteome</keyword>
<proteinExistence type="predicted"/>
<name>A0A401S2X8_CHIPU</name>
<feature type="region of interest" description="Disordered" evidence="3">
    <location>
        <begin position="66"/>
        <end position="95"/>
    </location>
</feature>
<organism evidence="5 6">
    <name type="scientific">Chiloscyllium punctatum</name>
    <name type="common">Brownbanded bambooshark</name>
    <name type="synonym">Hemiscyllium punctatum</name>
    <dbReference type="NCBI Taxonomy" id="137246"/>
    <lineage>
        <taxon>Eukaryota</taxon>
        <taxon>Metazoa</taxon>
        <taxon>Chordata</taxon>
        <taxon>Craniata</taxon>
        <taxon>Vertebrata</taxon>
        <taxon>Chondrichthyes</taxon>
        <taxon>Elasmobranchii</taxon>
        <taxon>Galeomorphii</taxon>
        <taxon>Galeoidea</taxon>
        <taxon>Orectolobiformes</taxon>
        <taxon>Hemiscylliidae</taxon>
        <taxon>Chiloscyllium</taxon>
    </lineage>
</organism>
<dbReference type="Pfam" id="PF00018">
    <property type="entry name" value="SH3_1"/>
    <property type="match status" value="1"/>
</dbReference>
<dbReference type="Proteomes" id="UP000287033">
    <property type="component" value="Unassembled WGS sequence"/>
</dbReference>
<evidence type="ECO:0000256" key="1">
    <source>
        <dbReference type="ARBA" id="ARBA00022443"/>
    </source>
</evidence>
<gene>
    <name evidence="5" type="ORF">chiPu_0003136</name>
</gene>
<dbReference type="InterPro" id="IPR042772">
    <property type="entry name" value="SH3TC1/SH3TC2"/>
</dbReference>
<evidence type="ECO:0000256" key="2">
    <source>
        <dbReference type="PROSITE-ProRule" id="PRU00192"/>
    </source>
</evidence>
<dbReference type="InterPro" id="IPR011990">
    <property type="entry name" value="TPR-like_helical_dom_sf"/>
</dbReference>
<reference evidence="5 6" key="1">
    <citation type="journal article" date="2018" name="Nat. Ecol. Evol.">
        <title>Shark genomes provide insights into elasmobranch evolution and the origin of vertebrates.</title>
        <authorList>
            <person name="Hara Y"/>
            <person name="Yamaguchi K"/>
            <person name="Onimaru K"/>
            <person name="Kadota M"/>
            <person name="Koyanagi M"/>
            <person name="Keeley SD"/>
            <person name="Tatsumi K"/>
            <person name="Tanaka K"/>
            <person name="Motone F"/>
            <person name="Kageyama Y"/>
            <person name="Nozu R"/>
            <person name="Adachi N"/>
            <person name="Nishimura O"/>
            <person name="Nakagawa R"/>
            <person name="Tanegashima C"/>
            <person name="Kiyatake I"/>
            <person name="Matsumoto R"/>
            <person name="Murakumo K"/>
            <person name="Nishida K"/>
            <person name="Terakita A"/>
            <person name="Kuratani S"/>
            <person name="Sato K"/>
            <person name="Hyodo S Kuraku.S."/>
        </authorList>
    </citation>
    <scope>NUCLEOTIDE SEQUENCE [LARGE SCALE GENOMIC DNA]</scope>
</reference>
<evidence type="ECO:0000259" key="4">
    <source>
        <dbReference type="PROSITE" id="PS50002"/>
    </source>
</evidence>
<feature type="region of interest" description="Disordered" evidence="3">
    <location>
        <begin position="460"/>
        <end position="485"/>
    </location>
</feature>
<feature type="region of interest" description="Disordered" evidence="3">
    <location>
        <begin position="41"/>
        <end position="60"/>
    </location>
</feature>
<protein>
    <recommendedName>
        <fullName evidence="4">SH3 domain-containing protein</fullName>
    </recommendedName>
</protein>
<dbReference type="Pfam" id="PF13424">
    <property type="entry name" value="TPR_12"/>
    <property type="match status" value="1"/>
</dbReference>
<dbReference type="STRING" id="137246.A0A401S2X8"/>
<dbReference type="Pfam" id="PF13181">
    <property type="entry name" value="TPR_8"/>
    <property type="match status" value="1"/>
</dbReference>
<comment type="caution">
    <text evidence="5">The sequence shown here is derived from an EMBL/GenBank/DDBJ whole genome shotgun (WGS) entry which is preliminary data.</text>
</comment>
<dbReference type="PANTHER" id="PTHR22647">
    <property type="entry name" value="SH3 DOMAIN AND TETRATRICOPEPTIDE REPEATS CONTAINING PROTEIN"/>
    <property type="match status" value="1"/>
</dbReference>
<dbReference type="PROSITE" id="PS50002">
    <property type="entry name" value="SH3"/>
    <property type="match status" value="1"/>
</dbReference>